<reference evidence="2" key="1">
    <citation type="journal article" date="2015" name="Nat. Genet.">
        <title>The genome and transcriptome of the zoonotic hookworm Ancylostoma ceylanicum identify infection-specific gene families.</title>
        <authorList>
            <person name="Schwarz E.M."/>
            <person name="Hu Y."/>
            <person name="Antoshechkin I."/>
            <person name="Miller M.M."/>
            <person name="Sternberg P.W."/>
            <person name="Aroian R.V."/>
        </authorList>
    </citation>
    <scope>NUCLEOTIDE SEQUENCE</scope>
    <source>
        <strain evidence="2">HY135</strain>
    </source>
</reference>
<protein>
    <submittedName>
        <fullName evidence="1">Uncharacterized protein</fullName>
    </submittedName>
</protein>
<dbReference type="EMBL" id="JARK01001345">
    <property type="protein sequence ID" value="EYC27328.1"/>
    <property type="molecule type" value="Genomic_DNA"/>
</dbReference>
<dbReference type="AlphaFoldDB" id="A0A016VKM3"/>
<proteinExistence type="predicted"/>
<organism evidence="1 2">
    <name type="scientific">Ancylostoma ceylanicum</name>
    <dbReference type="NCBI Taxonomy" id="53326"/>
    <lineage>
        <taxon>Eukaryota</taxon>
        <taxon>Metazoa</taxon>
        <taxon>Ecdysozoa</taxon>
        <taxon>Nematoda</taxon>
        <taxon>Chromadorea</taxon>
        <taxon>Rhabditida</taxon>
        <taxon>Rhabditina</taxon>
        <taxon>Rhabditomorpha</taxon>
        <taxon>Strongyloidea</taxon>
        <taxon>Ancylostomatidae</taxon>
        <taxon>Ancylostomatinae</taxon>
        <taxon>Ancylostoma</taxon>
    </lineage>
</organism>
<sequence>MAMTIIHANTLELTVEGPTKYLFMQLSPVLRAGSIGTPTIVFGCIFPPFDSRSSKNSDQLFPIGSASE</sequence>
<evidence type="ECO:0000313" key="2">
    <source>
        <dbReference type="Proteomes" id="UP000024635"/>
    </source>
</evidence>
<comment type="caution">
    <text evidence="1">The sequence shown here is derived from an EMBL/GenBank/DDBJ whole genome shotgun (WGS) entry which is preliminary data.</text>
</comment>
<evidence type="ECO:0000313" key="1">
    <source>
        <dbReference type="EMBL" id="EYC27328.1"/>
    </source>
</evidence>
<name>A0A016VKM3_9BILA</name>
<keyword evidence="2" id="KW-1185">Reference proteome</keyword>
<dbReference type="Proteomes" id="UP000024635">
    <property type="component" value="Unassembled WGS sequence"/>
</dbReference>
<gene>
    <name evidence="1" type="primary">Acey_s0009.g651</name>
    <name evidence="1" type="ORF">Y032_0009g651</name>
</gene>
<accession>A0A016VKM3</accession>